<dbReference type="SUPFAM" id="SSF103506">
    <property type="entry name" value="Mitochondrial carrier"/>
    <property type="match status" value="1"/>
</dbReference>
<keyword evidence="2 6" id="KW-0812">Transmembrane</keyword>
<evidence type="ECO:0000256" key="4">
    <source>
        <dbReference type="ARBA" id="ARBA00023136"/>
    </source>
</evidence>
<dbReference type="AlphaFoldDB" id="A0A2N1JA82"/>
<dbReference type="GO" id="GO:0016020">
    <property type="term" value="C:membrane"/>
    <property type="evidence" value="ECO:0007669"/>
    <property type="project" value="UniProtKB-SubCell"/>
</dbReference>
<feature type="transmembrane region" description="Helical" evidence="6">
    <location>
        <begin position="154"/>
        <end position="171"/>
    </location>
</feature>
<evidence type="ECO:0000256" key="2">
    <source>
        <dbReference type="ARBA" id="ARBA00022692"/>
    </source>
</evidence>
<dbReference type="OrthoDB" id="21292at2759"/>
<evidence type="ECO:0000256" key="6">
    <source>
        <dbReference type="SAM" id="Phobius"/>
    </source>
</evidence>
<organism evidence="7 8">
    <name type="scientific">Malassezia vespertilionis</name>
    <dbReference type="NCBI Taxonomy" id="2020962"/>
    <lineage>
        <taxon>Eukaryota</taxon>
        <taxon>Fungi</taxon>
        <taxon>Dikarya</taxon>
        <taxon>Basidiomycota</taxon>
        <taxon>Ustilaginomycotina</taxon>
        <taxon>Malasseziomycetes</taxon>
        <taxon>Malasseziales</taxon>
        <taxon>Malasseziaceae</taxon>
        <taxon>Malassezia</taxon>
    </lineage>
</organism>
<dbReference type="EMBL" id="KZ454991">
    <property type="protein sequence ID" value="PKI83447.1"/>
    <property type="molecule type" value="Genomic_DNA"/>
</dbReference>
<feature type="transmembrane region" description="Helical" evidence="6">
    <location>
        <begin position="108"/>
        <end position="134"/>
    </location>
</feature>
<gene>
    <name evidence="7" type="ORF">MVES_002436</name>
</gene>
<keyword evidence="3 6" id="KW-1133">Transmembrane helix</keyword>
<sequence>MGFEGGFFVYAAVVLVALVSTVVSIGLTIAIIIPFVGTLTLLRANYLPMAVSLDNVLLDGREDELEQRSVLRSMFLRAQRSSAKIGPVVRGVFPMMARVRRLEGWRGLYKGSTVLAVGGFITAIPTILVAIYSARSGNFGRDEQYTAFSPFRTMVSKVILAMVSLPFDVVLKRTIVHPRRLDWFKFRSSLREILCKEEYEQPWRLYLLPGVVPALLLRVAVIEYATMAIGFVIFNDWIPDEPGLTDPNKDDFHGRTSESTMSAMFGYTLLLLWCMAIQFAVVPLECITVRLTTQRPVDQQPLHIAFAQQAQPEGPSAVSHQATAAPPQEVRATREPEPFTDEAEEDSETAPALGEHDTETCITVEEDARMTEPVIALRPCDEPDNNAEAFFGASPVERYTGIVDCFQKMVAEEGYETSPSP</sequence>
<accession>A0A2N1JA82</accession>
<dbReference type="InterPro" id="IPR023395">
    <property type="entry name" value="MCP_dom_sf"/>
</dbReference>
<feature type="compositionally biased region" description="Acidic residues" evidence="5">
    <location>
        <begin position="338"/>
        <end position="348"/>
    </location>
</feature>
<evidence type="ECO:0000313" key="8">
    <source>
        <dbReference type="Proteomes" id="UP000232875"/>
    </source>
</evidence>
<name>A0A2N1JA82_9BASI</name>
<evidence type="ECO:0000256" key="1">
    <source>
        <dbReference type="ARBA" id="ARBA00004370"/>
    </source>
</evidence>
<dbReference type="STRING" id="2020962.A0A2N1JA82"/>
<feature type="transmembrane region" description="Helical" evidence="6">
    <location>
        <begin position="264"/>
        <end position="284"/>
    </location>
</feature>
<keyword evidence="4 6" id="KW-0472">Membrane</keyword>
<feature type="transmembrane region" description="Helical" evidence="6">
    <location>
        <begin position="6"/>
        <end position="39"/>
    </location>
</feature>
<reference evidence="7 8" key="1">
    <citation type="submission" date="2017-10" db="EMBL/GenBank/DDBJ databases">
        <title>A novel species of cold-tolerant Malassezia isolated from bats.</title>
        <authorList>
            <person name="Lorch J.M."/>
            <person name="Palmer J.M."/>
            <person name="Vanderwolf K.J."/>
            <person name="Schmidt K.Z."/>
            <person name="Verant M.L."/>
            <person name="Weller T.J."/>
            <person name="Blehert D.S."/>
        </authorList>
    </citation>
    <scope>NUCLEOTIDE SEQUENCE [LARGE SCALE GENOMIC DNA]</scope>
    <source>
        <strain evidence="7 8">NWHC:44797-103</strain>
    </source>
</reference>
<keyword evidence="8" id="KW-1185">Reference proteome</keyword>
<evidence type="ECO:0000256" key="5">
    <source>
        <dbReference type="SAM" id="MobiDB-lite"/>
    </source>
</evidence>
<protein>
    <submittedName>
        <fullName evidence="7">Uncharacterized protein</fullName>
    </submittedName>
</protein>
<feature type="region of interest" description="Disordered" evidence="5">
    <location>
        <begin position="309"/>
        <end position="359"/>
    </location>
</feature>
<evidence type="ECO:0000256" key="3">
    <source>
        <dbReference type="ARBA" id="ARBA00022989"/>
    </source>
</evidence>
<proteinExistence type="predicted"/>
<evidence type="ECO:0000313" key="7">
    <source>
        <dbReference type="EMBL" id="PKI83447.1"/>
    </source>
</evidence>
<dbReference type="Gene3D" id="1.50.40.10">
    <property type="entry name" value="Mitochondrial carrier domain"/>
    <property type="match status" value="1"/>
</dbReference>
<feature type="transmembrane region" description="Helical" evidence="6">
    <location>
        <begin position="206"/>
        <end position="234"/>
    </location>
</feature>
<dbReference type="Proteomes" id="UP000232875">
    <property type="component" value="Unassembled WGS sequence"/>
</dbReference>
<comment type="subcellular location">
    <subcellularLocation>
        <location evidence="1">Membrane</location>
    </subcellularLocation>
</comment>